<dbReference type="EMBL" id="CP014578">
    <property type="protein sequence ID" value="ANB72071.1"/>
    <property type="molecule type" value="Genomic_DNA"/>
</dbReference>
<organism evidence="1 2">
    <name type="scientific">Paraburkholderia phytofirmans OLGA172</name>
    <dbReference type="NCBI Taxonomy" id="1417228"/>
    <lineage>
        <taxon>Bacteria</taxon>
        <taxon>Pseudomonadati</taxon>
        <taxon>Pseudomonadota</taxon>
        <taxon>Betaproteobacteria</taxon>
        <taxon>Burkholderiales</taxon>
        <taxon>Burkholderiaceae</taxon>
        <taxon>Paraburkholderia</taxon>
    </lineage>
</organism>
<gene>
    <name evidence="1" type="ORF">AYM40_06570</name>
</gene>
<name>A0A160FIL5_9BURK</name>
<sequence length="112" mass="12479">MVAAGKLLRTSNFLAASGATEQKLSKDVAARRIFTVDLEGEPYYPAFFLVKQLSSKDLAKVVRRLDDQSGWSKWEFFTSPNALLDHRTPLQGLMQKEVKPVLRAADALVQKG</sequence>
<dbReference type="KEGG" id="buz:AYM40_06570"/>
<evidence type="ECO:0000313" key="2">
    <source>
        <dbReference type="Proteomes" id="UP000076852"/>
    </source>
</evidence>
<keyword evidence="2" id="KW-1185">Reference proteome</keyword>
<evidence type="ECO:0000313" key="1">
    <source>
        <dbReference type="EMBL" id="ANB72071.1"/>
    </source>
</evidence>
<dbReference type="AlphaFoldDB" id="A0A160FIL5"/>
<proteinExistence type="predicted"/>
<reference evidence="1 2" key="1">
    <citation type="journal article" date="2016" name="Gene">
        <title>PacBio SMRT assembly of a complex multi-replicon genome reveals chlorocatechol degradative operon in a region of genome plasticity.</title>
        <authorList>
            <person name="Ricker N."/>
            <person name="Shen S.Y."/>
            <person name="Goordial J."/>
            <person name="Jin S."/>
            <person name="Fulthorpe R.R."/>
        </authorList>
    </citation>
    <scope>NUCLEOTIDE SEQUENCE [LARGE SCALE GENOMIC DNA]</scope>
    <source>
        <strain evidence="1 2">OLGA172</strain>
    </source>
</reference>
<protein>
    <submittedName>
        <fullName evidence="1">Uncharacterized protein</fullName>
    </submittedName>
</protein>
<dbReference type="Proteomes" id="UP000076852">
    <property type="component" value="Chromosome 1"/>
</dbReference>
<accession>A0A160FIL5</accession>